<comment type="caution">
    <text evidence="9">The sequence shown here is derived from an EMBL/GenBank/DDBJ whole genome shotgun (WGS) entry which is preliminary data.</text>
</comment>
<dbReference type="Proteomes" id="UP000319213">
    <property type="component" value="Unassembled WGS sequence"/>
</dbReference>
<keyword evidence="4 7" id="KW-0812">Transmembrane</keyword>
<dbReference type="RefSeq" id="WP_142257893.1">
    <property type="nucleotide sequence ID" value="NZ_BMPV01000004.1"/>
</dbReference>
<feature type="transmembrane region" description="Helical" evidence="7">
    <location>
        <begin position="231"/>
        <end position="252"/>
    </location>
</feature>
<dbReference type="InterPro" id="IPR050445">
    <property type="entry name" value="Bact_polysacc_biosynth/exp"/>
</dbReference>
<dbReference type="Pfam" id="PF02706">
    <property type="entry name" value="Wzz"/>
    <property type="match status" value="1"/>
</dbReference>
<evidence type="ECO:0000256" key="2">
    <source>
        <dbReference type="ARBA" id="ARBA00006683"/>
    </source>
</evidence>
<accession>A0A543ISP2</accession>
<evidence type="ECO:0000313" key="10">
    <source>
        <dbReference type="Proteomes" id="UP000319213"/>
    </source>
</evidence>
<proteinExistence type="inferred from homology"/>
<evidence type="ECO:0000313" key="9">
    <source>
        <dbReference type="EMBL" id="TQM73606.1"/>
    </source>
</evidence>
<evidence type="ECO:0000256" key="7">
    <source>
        <dbReference type="SAM" id="Phobius"/>
    </source>
</evidence>
<feature type="domain" description="Polysaccharide chain length determinant N-terminal" evidence="8">
    <location>
        <begin position="9"/>
        <end position="82"/>
    </location>
</feature>
<dbReference type="EMBL" id="VFPQ01000001">
    <property type="protein sequence ID" value="TQM73606.1"/>
    <property type="molecule type" value="Genomic_DNA"/>
</dbReference>
<protein>
    <submittedName>
        <fullName evidence="9">Subunit length determinant protein</fullName>
    </submittedName>
</protein>
<evidence type="ECO:0000256" key="4">
    <source>
        <dbReference type="ARBA" id="ARBA00022692"/>
    </source>
</evidence>
<keyword evidence="3" id="KW-1003">Cell membrane</keyword>
<keyword evidence="5 7" id="KW-1133">Transmembrane helix</keyword>
<gene>
    <name evidence="9" type="ORF">FHX40_0257</name>
</gene>
<keyword evidence="6 7" id="KW-0472">Membrane</keyword>
<dbReference type="PANTHER" id="PTHR32309">
    <property type="entry name" value="TYROSINE-PROTEIN KINASE"/>
    <property type="match status" value="1"/>
</dbReference>
<dbReference type="InterPro" id="IPR003856">
    <property type="entry name" value="LPS_length_determ_N"/>
</dbReference>
<dbReference type="GO" id="GO:0005886">
    <property type="term" value="C:plasma membrane"/>
    <property type="evidence" value="ECO:0007669"/>
    <property type="project" value="UniProtKB-SubCell"/>
</dbReference>
<evidence type="ECO:0000259" key="8">
    <source>
        <dbReference type="Pfam" id="PF02706"/>
    </source>
</evidence>
<comment type="similarity">
    <text evidence="2">Belongs to the CpsC/CapA family.</text>
</comment>
<dbReference type="PANTHER" id="PTHR32309:SF31">
    <property type="entry name" value="CAPSULAR EXOPOLYSACCHARIDE FAMILY"/>
    <property type="match status" value="1"/>
</dbReference>
<evidence type="ECO:0000256" key="5">
    <source>
        <dbReference type="ARBA" id="ARBA00022989"/>
    </source>
</evidence>
<organism evidence="9 10">
    <name type="scientific">Thermopolyspora flexuosa</name>
    <dbReference type="NCBI Taxonomy" id="103836"/>
    <lineage>
        <taxon>Bacteria</taxon>
        <taxon>Bacillati</taxon>
        <taxon>Actinomycetota</taxon>
        <taxon>Actinomycetes</taxon>
        <taxon>Streptosporangiales</taxon>
        <taxon>Streptosporangiaceae</taxon>
        <taxon>Thermopolyspora</taxon>
    </lineage>
</organism>
<evidence type="ECO:0000256" key="6">
    <source>
        <dbReference type="ARBA" id="ARBA00023136"/>
    </source>
</evidence>
<reference evidence="9 10" key="1">
    <citation type="submission" date="2019-06" db="EMBL/GenBank/DDBJ databases">
        <title>Sequencing the genomes of 1000 actinobacteria strains.</title>
        <authorList>
            <person name="Klenk H.-P."/>
        </authorList>
    </citation>
    <scope>NUCLEOTIDE SEQUENCE [LARGE SCALE GENOMIC DNA]</scope>
    <source>
        <strain evidence="9 10">DSM 43186</strain>
    </source>
</reference>
<sequence length="266" mass="27671">MSRSPFLSLLGRHRLLTGVCVLVGALGGIVLHAVLPETYTATAQVLVTPTGVQDQPNNLGPRQRENLNLDTEAQIAQSAVVAGLAAEKLGIRDIDEVRRNITINVPPNSAILAVSYSAATPSAAASGAQAVATAYLANREAIANRTLAAQQRLVAAAIREADKALTEVTASLPTLAKGSAEYLNATRRQTLLNRQVATLTAKADALRTVAVTPGTVISPARPPDSPTGPGLPLYLGSGLFLGLLVGSGVAVYRESRAPRMAHAHAW</sequence>
<evidence type="ECO:0000256" key="1">
    <source>
        <dbReference type="ARBA" id="ARBA00004651"/>
    </source>
</evidence>
<keyword evidence="10" id="KW-1185">Reference proteome</keyword>
<dbReference type="OrthoDB" id="3542802at2"/>
<comment type="subcellular location">
    <subcellularLocation>
        <location evidence="1">Cell membrane</location>
        <topology evidence="1">Multi-pass membrane protein</topology>
    </subcellularLocation>
</comment>
<evidence type="ECO:0000256" key="3">
    <source>
        <dbReference type="ARBA" id="ARBA00022475"/>
    </source>
</evidence>
<dbReference type="AlphaFoldDB" id="A0A543ISP2"/>
<name>A0A543ISP2_9ACTN</name>